<feature type="chain" id="PRO_5035151023" description="Secreted protein" evidence="1">
    <location>
        <begin position="18"/>
        <end position="84"/>
    </location>
</feature>
<accession>A0A8J5R832</accession>
<evidence type="ECO:0008006" key="4">
    <source>
        <dbReference type="Google" id="ProtNLM"/>
    </source>
</evidence>
<reference evidence="2" key="2">
    <citation type="submission" date="2021-02" db="EMBL/GenBank/DDBJ databases">
        <authorList>
            <person name="Kimball J.A."/>
            <person name="Haas M.W."/>
            <person name="Macchietto M."/>
            <person name="Kono T."/>
            <person name="Duquette J."/>
            <person name="Shao M."/>
        </authorList>
    </citation>
    <scope>NUCLEOTIDE SEQUENCE</scope>
    <source>
        <tissue evidence="2">Fresh leaf tissue</tissue>
    </source>
</reference>
<gene>
    <name evidence="2" type="ORF">GUJ93_ZPchr0009g1291</name>
</gene>
<dbReference type="Proteomes" id="UP000729402">
    <property type="component" value="Unassembled WGS sequence"/>
</dbReference>
<sequence length="84" mass="8838">MSGTQIWRIFMMSVVLGLEVVVKIVDVHCRPGGSTVGVVSVARVVWRGEAEWVWVQAGADKGNACMGVAQSTRVVRLGVGGPGS</sequence>
<dbReference type="EMBL" id="JAAALK010000289">
    <property type="protein sequence ID" value="KAG8048521.1"/>
    <property type="molecule type" value="Genomic_DNA"/>
</dbReference>
<dbReference type="AlphaFoldDB" id="A0A8J5R832"/>
<evidence type="ECO:0000313" key="3">
    <source>
        <dbReference type="Proteomes" id="UP000729402"/>
    </source>
</evidence>
<evidence type="ECO:0000313" key="2">
    <source>
        <dbReference type="EMBL" id="KAG8048521.1"/>
    </source>
</evidence>
<organism evidence="2 3">
    <name type="scientific">Zizania palustris</name>
    <name type="common">Northern wild rice</name>
    <dbReference type="NCBI Taxonomy" id="103762"/>
    <lineage>
        <taxon>Eukaryota</taxon>
        <taxon>Viridiplantae</taxon>
        <taxon>Streptophyta</taxon>
        <taxon>Embryophyta</taxon>
        <taxon>Tracheophyta</taxon>
        <taxon>Spermatophyta</taxon>
        <taxon>Magnoliopsida</taxon>
        <taxon>Liliopsida</taxon>
        <taxon>Poales</taxon>
        <taxon>Poaceae</taxon>
        <taxon>BOP clade</taxon>
        <taxon>Oryzoideae</taxon>
        <taxon>Oryzeae</taxon>
        <taxon>Zizaniinae</taxon>
        <taxon>Zizania</taxon>
    </lineage>
</organism>
<evidence type="ECO:0000256" key="1">
    <source>
        <dbReference type="SAM" id="SignalP"/>
    </source>
</evidence>
<reference evidence="2" key="1">
    <citation type="journal article" date="2021" name="bioRxiv">
        <title>Whole Genome Assembly and Annotation of Northern Wild Rice, Zizania palustris L., Supports a Whole Genome Duplication in the Zizania Genus.</title>
        <authorList>
            <person name="Haas M."/>
            <person name="Kono T."/>
            <person name="Macchietto M."/>
            <person name="Millas R."/>
            <person name="McGilp L."/>
            <person name="Shao M."/>
            <person name="Duquette J."/>
            <person name="Hirsch C.N."/>
            <person name="Kimball J."/>
        </authorList>
    </citation>
    <scope>NUCLEOTIDE SEQUENCE</scope>
    <source>
        <tissue evidence="2">Fresh leaf tissue</tissue>
    </source>
</reference>
<keyword evidence="1" id="KW-0732">Signal</keyword>
<feature type="signal peptide" evidence="1">
    <location>
        <begin position="1"/>
        <end position="17"/>
    </location>
</feature>
<protein>
    <recommendedName>
        <fullName evidence="4">Secreted protein</fullName>
    </recommendedName>
</protein>
<comment type="caution">
    <text evidence="2">The sequence shown here is derived from an EMBL/GenBank/DDBJ whole genome shotgun (WGS) entry which is preliminary data.</text>
</comment>
<keyword evidence="3" id="KW-1185">Reference proteome</keyword>
<name>A0A8J5R832_ZIZPA</name>
<proteinExistence type="predicted"/>